<reference evidence="3 4" key="1">
    <citation type="submission" date="2023-04" db="EMBL/GenBank/DDBJ databases">
        <title>Marinoamorphus aggregata gen. nov., sp. Nov., isolate from tissue of brittle star Ophioplocus japonicus.</title>
        <authorList>
            <person name="Kawano K."/>
            <person name="Sawayama S."/>
            <person name="Nakagawa S."/>
        </authorList>
    </citation>
    <scope>NUCLEOTIDE SEQUENCE [LARGE SCALE GENOMIC DNA]</scope>
    <source>
        <strain evidence="3 4">NKW23</strain>
    </source>
</reference>
<evidence type="ECO:0000313" key="4">
    <source>
        <dbReference type="Proteomes" id="UP001239909"/>
    </source>
</evidence>
<evidence type="ECO:0000256" key="1">
    <source>
        <dbReference type="SAM" id="Phobius"/>
    </source>
</evidence>
<proteinExistence type="predicted"/>
<accession>A0ABQ6LNG7</accession>
<dbReference type="SUPFAM" id="SSF81469">
    <property type="entry name" value="Bacterial aa3 type cytochrome c oxidase subunit IV"/>
    <property type="match status" value="1"/>
</dbReference>
<dbReference type="Gene3D" id="1.20.5.160">
    <property type="entry name" value="Bacterial aa3 type cytochrome c oxidase subunit IV"/>
    <property type="match status" value="1"/>
</dbReference>
<dbReference type="Pfam" id="PF07835">
    <property type="entry name" value="COX4_pro_2"/>
    <property type="match status" value="1"/>
</dbReference>
<dbReference type="RefSeq" id="WP_285670525.1">
    <property type="nucleotide sequence ID" value="NZ_BSYI01000006.1"/>
</dbReference>
<keyword evidence="1" id="KW-1133">Transmembrane helix</keyword>
<feature type="transmembrane region" description="Helical" evidence="1">
    <location>
        <begin position="20"/>
        <end position="42"/>
    </location>
</feature>
<dbReference type="Proteomes" id="UP001239909">
    <property type="component" value="Unassembled WGS sequence"/>
</dbReference>
<dbReference type="InterPro" id="IPR012422">
    <property type="entry name" value="Cyt_c_oxidase_su4_bac-aa3"/>
</dbReference>
<sequence>MAAYQHGSQDPTPHQKVFEGFLKAAAIVAAASIFILIVLAFVGT</sequence>
<feature type="domain" description="Cytochrome c oxidase subunit IV bacterial aa3 type" evidence="2">
    <location>
        <begin position="6"/>
        <end position="41"/>
    </location>
</feature>
<keyword evidence="1" id="KW-0472">Membrane</keyword>
<evidence type="ECO:0000313" key="3">
    <source>
        <dbReference type="EMBL" id="GMG81805.1"/>
    </source>
</evidence>
<name>A0ABQ6LNG7_9RHOB</name>
<keyword evidence="1" id="KW-0812">Transmembrane</keyword>
<gene>
    <name evidence="3" type="ORF">LNKW23_10180</name>
</gene>
<organism evidence="3 4">
    <name type="scientific">Paralimibaculum aggregatum</name>
    <dbReference type="NCBI Taxonomy" id="3036245"/>
    <lineage>
        <taxon>Bacteria</taxon>
        <taxon>Pseudomonadati</taxon>
        <taxon>Pseudomonadota</taxon>
        <taxon>Alphaproteobacteria</taxon>
        <taxon>Rhodobacterales</taxon>
        <taxon>Paracoccaceae</taxon>
        <taxon>Paralimibaculum</taxon>
    </lineage>
</organism>
<dbReference type="EMBL" id="BSYI01000006">
    <property type="protein sequence ID" value="GMG81805.1"/>
    <property type="molecule type" value="Genomic_DNA"/>
</dbReference>
<protein>
    <recommendedName>
        <fullName evidence="2">Cytochrome c oxidase subunit IV bacterial aa3 type domain-containing protein</fullName>
    </recommendedName>
</protein>
<dbReference type="InterPro" id="IPR036596">
    <property type="entry name" value="Cyt-C_aa3_sf"/>
</dbReference>
<keyword evidence="4" id="KW-1185">Reference proteome</keyword>
<evidence type="ECO:0000259" key="2">
    <source>
        <dbReference type="Pfam" id="PF07835"/>
    </source>
</evidence>
<comment type="caution">
    <text evidence="3">The sequence shown here is derived from an EMBL/GenBank/DDBJ whole genome shotgun (WGS) entry which is preliminary data.</text>
</comment>